<evidence type="ECO:0000256" key="4">
    <source>
        <dbReference type="ARBA" id="ARBA00023187"/>
    </source>
</evidence>
<dbReference type="GO" id="GO:0008380">
    <property type="term" value="P:RNA splicing"/>
    <property type="evidence" value="ECO:0007669"/>
    <property type="project" value="UniProtKB-KW"/>
</dbReference>
<dbReference type="Gramene" id="AET7Gv20860000.23">
    <property type="protein sequence ID" value="AET7Gv20860000.23"/>
    <property type="gene ID" value="AET7Gv20860000"/>
</dbReference>
<evidence type="ECO:0000256" key="3">
    <source>
        <dbReference type="ARBA" id="ARBA00022664"/>
    </source>
</evidence>
<sequence length="1079" mass="118184">MTKVLFSEPVVITACEFLEQNAAPSTPNISLVGATSPPSFALEVFVHCDGESRFRRLCLPFLYSHSSSNVLEVEAIVTNHLVLRGTYRSLTLVIYGNTAEDLGQFNIELGLDHSLANVVSSPSEGKFEDLPPALRSSKFKFEESLSSIKPLSFQSTDLDLSLEVKKILYLALKMHQIPNVENLIPDLGSAVISAVSKYVTNSNCMPHSWNQDLADGFSKSNLDPQESNNVHTEASNELFEIWKNVHSVAATRFGDDGFAVGLEELPTTKTILELFNNSFPYYRNCSLLDLQCPSQSAVIKVVSNLPSDELSADRVSFLIFASSELAEMSKLIKICGPIEDPSPEAIARRISKSSHLEDSLSFKATIGLITSSKYSFLQFDTDSCLLSLIQERGFFPLSAALLSSPVMHLASGPAAEILMEITSSIESILLSLLFCRSGLSFLLSQPEATELIVLSLQDGKDMNKTECITLRHAFVLLSKGFFCRPQEVGMITELHLKVGSAANRLLAVPPNSDELLWVLWELCAISRSDSGRQALLALGYFPEAISVLLSSISKYKDLDSTMIKNGGSPLGLAIFHSAAEILEVLVADSTASSLKSWIGFAVDLHKALHSSSPGSNRKDAPTRLLEWIDAGVIYQRNGAVGLLRYSAILASGEDAHFSSGNVLVSDSMDVENVVADSNNTSDGQVIDNLLGKLVTNKYFDGVALCSTSVVQLTTAFRILAFISEDKAVASSLFEEGAITVIYIVLMNCKSMLERLSNSYDYLVDEGAELSSTTELLLDRTHEQALVDLMTPSLVLLINLLQILHGTKEQYRNKKLLTALLRLHREVSPRLAACAADLSFMLPSFAVSFGVVCQLITSALACWPLYNWTPGLFHCLLENVEPTNASVPLGPKDACSLLCLLGDLFPDEGIWMWNVEVPSLSAIRSLSTATILGPQVEKHVNWHLRPEHVSVLLVRLMPQLDRLARVIDNFATSALMVIQDMLRIFIVRVASEKIECAVVLLRPIFIWLNDKVDEASLSEGEVFKVHQLLKFIAKLSEHPNGKVRGSLLFITCVYCFSLSPPLSFSLYSGIAMENGNCTGS</sequence>
<evidence type="ECO:0000313" key="7">
    <source>
        <dbReference type="EnsemblPlants" id="AET7Gv20860000.23"/>
    </source>
</evidence>
<dbReference type="GO" id="GO:0006397">
    <property type="term" value="P:mRNA processing"/>
    <property type="evidence" value="ECO:0007669"/>
    <property type="project" value="UniProtKB-KW"/>
</dbReference>
<evidence type="ECO:0000256" key="1">
    <source>
        <dbReference type="ARBA" id="ARBA00004123"/>
    </source>
</evidence>
<dbReference type="GO" id="GO:0005634">
    <property type="term" value="C:nucleus"/>
    <property type="evidence" value="ECO:0007669"/>
    <property type="project" value="UniProtKB-SubCell"/>
</dbReference>
<keyword evidence="5" id="KW-0539">Nucleus</keyword>
<comment type="subcellular location">
    <subcellularLocation>
        <location evidence="1">Nucleus</location>
    </subcellularLocation>
</comment>
<dbReference type="GO" id="GO:0036396">
    <property type="term" value="C:RNA N6-methyladenosine methyltransferase complex"/>
    <property type="evidence" value="ECO:0007669"/>
    <property type="project" value="TreeGrafter"/>
</dbReference>
<feature type="domain" description="Virilizer N-terminal" evidence="6">
    <location>
        <begin position="24"/>
        <end position="99"/>
    </location>
</feature>
<reference evidence="8" key="2">
    <citation type="journal article" date="2017" name="Nat. Plants">
        <title>The Aegilops tauschii genome reveals multiple impacts of transposons.</title>
        <authorList>
            <person name="Zhao G."/>
            <person name="Zou C."/>
            <person name="Li K."/>
            <person name="Wang K."/>
            <person name="Li T."/>
            <person name="Gao L."/>
            <person name="Zhang X."/>
            <person name="Wang H."/>
            <person name="Yang Z."/>
            <person name="Liu X."/>
            <person name="Jiang W."/>
            <person name="Mao L."/>
            <person name="Kong X."/>
            <person name="Jiao Y."/>
            <person name="Jia J."/>
        </authorList>
    </citation>
    <scope>NUCLEOTIDE SEQUENCE [LARGE SCALE GENOMIC DNA]</scope>
    <source>
        <strain evidence="8">cv. AL8/78</strain>
    </source>
</reference>
<protein>
    <recommendedName>
        <fullName evidence="6">Virilizer N-terminal domain-containing protein</fullName>
    </recommendedName>
</protein>
<reference evidence="7" key="5">
    <citation type="journal article" date="2021" name="G3 (Bethesda)">
        <title>Aegilops tauschii genome assembly Aet v5.0 features greater sequence contiguity and improved annotation.</title>
        <authorList>
            <person name="Wang L."/>
            <person name="Zhu T."/>
            <person name="Rodriguez J.C."/>
            <person name="Deal K.R."/>
            <person name="Dubcovsky J."/>
            <person name="McGuire P.E."/>
            <person name="Lux T."/>
            <person name="Spannagl M."/>
            <person name="Mayer K.F.X."/>
            <person name="Baldrich P."/>
            <person name="Meyers B.C."/>
            <person name="Huo N."/>
            <person name="Gu Y.Q."/>
            <person name="Zhou H."/>
            <person name="Devos K.M."/>
            <person name="Bennetzen J.L."/>
            <person name="Unver T."/>
            <person name="Budak H."/>
            <person name="Gulick P.J."/>
            <person name="Galiba G."/>
            <person name="Kalapos B."/>
            <person name="Nelson D.R."/>
            <person name="Li P."/>
            <person name="You F.M."/>
            <person name="Luo M.C."/>
            <person name="Dvorak J."/>
        </authorList>
    </citation>
    <scope>NUCLEOTIDE SEQUENCE [LARGE SCALE GENOMIC DNA]</scope>
    <source>
        <strain evidence="7">cv. AL8/78</strain>
    </source>
</reference>
<dbReference type="InterPro" id="IPR031801">
    <property type="entry name" value="VIR_N"/>
</dbReference>
<reference evidence="7" key="4">
    <citation type="submission" date="2019-03" db="UniProtKB">
        <authorList>
            <consortium name="EnsemblPlants"/>
        </authorList>
    </citation>
    <scope>IDENTIFICATION</scope>
</reference>
<proteinExistence type="inferred from homology"/>
<evidence type="ECO:0000259" key="6">
    <source>
        <dbReference type="Pfam" id="PF15912"/>
    </source>
</evidence>
<evidence type="ECO:0000313" key="8">
    <source>
        <dbReference type="Proteomes" id="UP000015105"/>
    </source>
</evidence>
<dbReference type="Proteomes" id="UP000015105">
    <property type="component" value="Chromosome 7D"/>
</dbReference>
<comment type="similarity">
    <text evidence="2">Belongs to the vir family.</text>
</comment>
<evidence type="ECO:0000256" key="2">
    <source>
        <dbReference type="ARBA" id="ARBA00008371"/>
    </source>
</evidence>
<name>A0A453SA16_AEGTS</name>
<reference evidence="8" key="1">
    <citation type="journal article" date="2014" name="Science">
        <title>Ancient hybridizations among the ancestral genomes of bread wheat.</title>
        <authorList>
            <consortium name="International Wheat Genome Sequencing Consortium,"/>
            <person name="Marcussen T."/>
            <person name="Sandve S.R."/>
            <person name="Heier L."/>
            <person name="Spannagl M."/>
            <person name="Pfeifer M."/>
            <person name="Jakobsen K.S."/>
            <person name="Wulff B.B."/>
            <person name="Steuernagel B."/>
            <person name="Mayer K.F."/>
            <person name="Olsen O.A."/>
        </authorList>
    </citation>
    <scope>NUCLEOTIDE SEQUENCE [LARGE SCALE GENOMIC DNA]</scope>
    <source>
        <strain evidence="8">cv. AL8/78</strain>
    </source>
</reference>
<dbReference type="AlphaFoldDB" id="A0A453SA16"/>
<dbReference type="Pfam" id="PF15912">
    <property type="entry name" value="VIR_N"/>
    <property type="match status" value="1"/>
</dbReference>
<accession>A0A453SA16</accession>
<keyword evidence="8" id="KW-1185">Reference proteome</keyword>
<dbReference type="GO" id="GO:0003723">
    <property type="term" value="F:RNA binding"/>
    <property type="evidence" value="ECO:0007669"/>
    <property type="project" value="TreeGrafter"/>
</dbReference>
<evidence type="ECO:0000256" key="5">
    <source>
        <dbReference type="ARBA" id="ARBA00023242"/>
    </source>
</evidence>
<keyword evidence="3" id="KW-0507">mRNA processing</keyword>
<organism evidence="7 8">
    <name type="scientific">Aegilops tauschii subsp. strangulata</name>
    <name type="common">Goatgrass</name>
    <dbReference type="NCBI Taxonomy" id="200361"/>
    <lineage>
        <taxon>Eukaryota</taxon>
        <taxon>Viridiplantae</taxon>
        <taxon>Streptophyta</taxon>
        <taxon>Embryophyta</taxon>
        <taxon>Tracheophyta</taxon>
        <taxon>Spermatophyta</taxon>
        <taxon>Magnoliopsida</taxon>
        <taxon>Liliopsida</taxon>
        <taxon>Poales</taxon>
        <taxon>Poaceae</taxon>
        <taxon>BOP clade</taxon>
        <taxon>Pooideae</taxon>
        <taxon>Triticodae</taxon>
        <taxon>Triticeae</taxon>
        <taxon>Triticinae</taxon>
        <taxon>Aegilops</taxon>
    </lineage>
</organism>
<dbReference type="EnsemblPlants" id="AET7Gv20860000.23">
    <property type="protein sequence ID" value="AET7Gv20860000.23"/>
    <property type="gene ID" value="AET7Gv20860000"/>
</dbReference>
<dbReference type="PANTHER" id="PTHR23185:SF0">
    <property type="entry name" value="PROTEIN VIRILIZER HOMOLOG"/>
    <property type="match status" value="1"/>
</dbReference>
<dbReference type="PANTHER" id="PTHR23185">
    <property type="entry name" value="PROTEIN VIRILIZER HOMOLOG"/>
    <property type="match status" value="1"/>
</dbReference>
<keyword evidence="4" id="KW-0508">mRNA splicing</keyword>
<reference evidence="7" key="3">
    <citation type="journal article" date="2017" name="Nature">
        <title>Genome sequence of the progenitor of the wheat D genome Aegilops tauschii.</title>
        <authorList>
            <person name="Luo M.C."/>
            <person name="Gu Y.Q."/>
            <person name="Puiu D."/>
            <person name="Wang H."/>
            <person name="Twardziok S.O."/>
            <person name="Deal K.R."/>
            <person name="Huo N."/>
            <person name="Zhu T."/>
            <person name="Wang L."/>
            <person name="Wang Y."/>
            <person name="McGuire P.E."/>
            <person name="Liu S."/>
            <person name="Long H."/>
            <person name="Ramasamy R.K."/>
            <person name="Rodriguez J.C."/>
            <person name="Van S.L."/>
            <person name="Yuan L."/>
            <person name="Wang Z."/>
            <person name="Xia Z."/>
            <person name="Xiao L."/>
            <person name="Anderson O.D."/>
            <person name="Ouyang S."/>
            <person name="Liang Y."/>
            <person name="Zimin A.V."/>
            <person name="Pertea G."/>
            <person name="Qi P."/>
            <person name="Bennetzen J.L."/>
            <person name="Dai X."/>
            <person name="Dawson M.W."/>
            <person name="Muller H.G."/>
            <person name="Kugler K."/>
            <person name="Rivarola-Duarte L."/>
            <person name="Spannagl M."/>
            <person name="Mayer K.F.X."/>
            <person name="Lu F.H."/>
            <person name="Bevan M.W."/>
            <person name="Leroy P."/>
            <person name="Li P."/>
            <person name="You F.M."/>
            <person name="Sun Q."/>
            <person name="Liu Z."/>
            <person name="Lyons E."/>
            <person name="Wicker T."/>
            <person name="Salzberg S.L."/>
            <person name="Devos K.M."/>
            <person name="Dvorak J."/>
        </authorList>
    </citation>
    <scope>NUCLEOTIDE SEQUENCE [LARGE SCALE GENOMIC DNA]</scope>
    <source>
        <strain evidence="7">cv. AL8/78</strain>
    </source>
</reference>
<dbReference type="InterPro" id="IPR026736">
    <property type="entry name" value="Virilizer"/>
</dbReference>